<reference evidence="3" key="3">
    <citation type="submission" date="2017-06" db="EMBL/GenBank/DDBJ databases">
        <title>Capnocytophaga spp. assemblies.</title>
        <authorList>
            <person name="Gulvik C.A."/>
        </authorList>
    </citation>
    <scope>NUCLEOTIDE SEQUENCE [LARGE SCALE GENOMIC DNA]</scope>
    <source>
        <strain evidence="3">H2177</strain>
    </source>
</reference>
<evidence type="ECO:0000313" key="4">
    <source>
        <dbReference type="Proteomes" id="UP001622370"/>
    </source>
</evidence>
<sequence>MNISRIIIFIGIITSVISCKPKAQPIDYGSHLCDYCQMTIVDKQFAAEVVTNKGKAYRYDAIECMLRDQKEDVALYLACDYMSQDRLVDATKATFLISENLPSPMGAFLSAFENKADAEKMHKEKDGKLYDWEAIKQYFLEEESE</sequence>
<dbReference type="EMBL" id="CP022387">
    <property type="protein sequence ID" value="ATA90122.1"/>
    <property type="molecule type" value="Genomic_DNA"/>
</dbReference>
<evidence type="ECO:0000313" key="2">
    <source>
        <dbReference type="EMBL" id="MFK8294325.1"/>
    </source>
</evidence>
<evidence type="ECO:0000313" key="1">
    <source>
        <dbReference type="EMBL" id="ATA90122.1"/>
    </source>
</evidence>
<dbReference type="SUPFAM" id="SSF160387">
    <property type="entry name" value="NosL/MerB-like"/>
    <property type="match status" value="1"/>
</dbReference>
<dbReference type="Proteomes" id="UP001622370">
    <property type="component" value="Unassembled WGS sequence"/>
</dbReference>
<dbReference type="EMBL" id="JBJGWJ010000009">
    <property type="protein sequence ID" value="MFK8294325.1"/>
    <property type="molecule type" value="Genomic_DNA"/>
</dbReference>
<proteinExistence type="predicted"/>
<gene>
    <name evidence="2" type="ORF">ACI76L_11060</name>
    <name evidence="1" type="ORF">CGC58_10545</name>
</gene>
<organism evidence="1 3">
    <name type="scientific">Capnocytophaga stomatis</name>
    <dbReference type="NCBI Taxonomy" id="1848904"/>
    <lineage>
        <taxon>Bacteria</taxon>
        <taxon>Pseudomonadati</taxon>
        <taxon>Bacteroidota</taxon>
        <taxon>Flavobacteriia</taxon>
        <taxon>Flavobacteriales</taxon>
        <taxon>Flavobacteriaceae</taxon>
        <taxon>Capnocytophaga</taxon>
    </lineage>
</organism>
<dbReference type="InterPro" id="IPR008719">
    <property type="entry name" value="N2O_reductase_NosL"/>
</dbReference>
<dbReference type="RefSeq" id="WP_095896669.1">
    <property type="nucleotide sequence ID" value="NZ_BOPJ01000015.1"/>
</dbReference>
<dbReference type="AlphaFoldDB" id="A0A250FY95"/>
<dbReference type="PROSITE" id="PS51257">
    <property type="entry name" value="PROKAR_LIPOPROTEIN"/>
    <property type="match status" value="1"/>
</dbReference>
<dbReference type="OrthoDB" id="9792749at2"/>
<accession>A0A250FY95</accession>
<dbReference type="KEGG" id="csto:CGC58_10545"/>
<dbReference type="PANTHER" id="PTHR41247">
    <property type="entry name" value="HTH-TYPE TRANSCRIPTIONAL REPRESSOR YCNK"/>
    <property type="match status" value="1"/>
</dbReference>
<reference evidence="2" key="4">
    <citation type="submission" date="2024-10" db="EMBL/GenBank/DDBJ databases">
        <authorList>
            <person name="Bergman P."/>
            <person name="Andersson A.F."/>
            <person name="Zangenah S."/>
            <person name="Abbasi N."/>
        </authorList>
    </citation>
    <scope>NUCLEOTIDE SEQUENCE</scope>
    <source>
        <strain evidence="2">W5</strain>
    </source>
</reference>
<keyword evidence="4" id="KW-1185">Reference proteome</keyword>
<evidence type="ECO:0000313" key="3">
    <source>
        <dbReference type="Proteomes" id="UP000217348"/>
    </source>
</evidence>
<reference evidence="2 4" key="1">
    <citation type="journal article" date="2016" name="Sci. Rep.">
        <title>Whole genome sequencing identifies a novel species of the genus Capnocytophaga isolated from dog and cat bite wounds in humans.</title>
        <authorList>
            <person name="Zangenah S."/>
            <person name="Abbasi N."/>
            <person name="Andersson A.F."/>
            <person name="Bergman P."/>
        </authorList>
    </citation>
    <scope>NUCLEOTIDE SEQUENCE [LARGE SCALE GENOMIC DNA]</scope>
    <source>
        <strain evidence="2 4">W5</strain>
    </source>
</reference>
<dbReference type="PANTHER" id="PTHR41247:SF1">
    <property type="entry name" value="HTH-TYPE TRANSCRIPTIONAL REPRESSOR YCNK"/>
    <property type="match status" value="1"/>
</dbReference>
<dbReference type="Pfam" id="PF05573">
    <property type="entry name" value="NosL"/>
    <property type="match status" value="1"/>
</dbReference>
<reference evidence="1" key="2">
    <citation type="journal article" date="2017" name="Genome Announc.">
        <title>Twelve Complete Reference Genomes of Clinical Isolates in the Capnocytophaga Genus.</title>
        <authorList>
            <person name="Villarma A."/>
            <person name="Gulvik C.A."/>
            <person name="Rowe L.A."/>
            <person name="Sheth M."/>
            <person name="Juieng P."/>
            <person name="Nicholson A.C."/>
            <person name="Loparev V.N."/>
            <person name="McQuiston J.R."/>
        </authorList>
    </citation>
    <scope>NUCLEOTIDE SEQUENCE</scope>
    <source>
        <strain evidence="1">H2177</strain>
    </source>
</reference>
<dbReference type="Proteomes" id="UP000217348">
    <property type="component" value="Chromosome"/>
</dbReference>
<name>A0A250FY95_9FLAO</name>
<protein>
    <submittedName>
        <fullName evidence="2">Nitrous oxide reductase accessory protein NosL</fullName>
    </submittedName>
</protein>